<dbReference type="EMBL" id="CP106738">
    <property type="protein sequence ID" value="UXX82071.1"/>
    <property type="molecule type" value="Genomic_DNA"/>
</dbReference>
<dbReference type="Proteomes" id="UP001064087">
    <property type="component" value="Chromosome"/>
</dbReference>
<evidence type="ECO:0000313" key="2">
    <source>
        <dbReference type="Proteomes" id="UP001064087"/>
    </source>
</evidence>
<keyword evidence="2" id="KW-1185">Reference proteome</keyword>
<proteinExistence type="predicted"/>
<accession>A0ABY6D7F3</accession>
<gene>
    <name evidence="1" type="ORF">N7U68_13250</name>
</gene>
<protein>
    <submittedName>
        <fullName evidence="1">Uncharacterized protein</fullName>
    </submittedName>
</protein>
<organism evidence="1 2">
    <name type="scientific">Roseovarius pelagicus</name>
    <dbReference type="NCBI Taxonomy" id="2980108"/>
    <lineage>
        <taxon>Bacteria</taxon>
        <taxon>Pseudomonadati</taxon>
        <taxon>Pseudomonadota</taxon>
        <taxon>Alphaproteobacteria</taxon>
        <taxon>Rhodobacterales</taxon>
        <taxon>Roseobacteraceae</taxon>
        <taxon>Roseovarius</taxon>
    </lineage>
</organism>
<name>A0ABY6D7F3_9RHOB</name>
<sequence length="89" mass="9294">MTYQAAISGSTAKITVTTTANSTTLRVANAASLGDQLTALATDPSTAPVDQTPDYMVYPTDSGVRVTSGPGHVDIPWRWVMPIASQLNA</sequence>
<dbReference type="RefSeq" id="WP_263047100.1">
    <property type="nucleotide sequence ID" value="NZ_CP106738.1"/>
</dbReference>
<reference evidence="1" key="1">
    <citation type="submission" date="2022-10" db="EMBL/GenBank/DDBJ databases">
        <title>Roseovarius pelagicus sp. nov., isolated from Arctic seawater.</title>
        <authorList>
            <person name="Hong Y.W."/>
            <person name="Hwang C.Y."/>
        </authorList>
    </citation>
    <scope>NUCLEOTIDE SEQUENCE</scope>
    <source>
        <strain evidence="1">HL-MP18</strain>
    </source>
</reference>
<evidence type="ECO:0000313" key="1">
    <source>
        <dbReference type="EMBL" id="UXX82071.1"/>
    </source>
</evidence>